<feature type="domain" description="AMP-dependent synthetase/ligase" evidence="2">
    <location>
        <begin position="78"/>
        <end position="434"/>
    </location>
</feature>
<feature type="non-terminal residue" evidence="3">
    <location>
        <position position="465"/>
    </location>
</feature>
<dbReference type="PANTHER" id="PTHR43352:SF1">
    <property type="entry name" value="ANTHRANILATE--COA LIGASE"/>
    <property type="match status" value="1"/>
</dbReference>
<evidence type="ECO:0000259" key="2">
    <source>
        <dbReference type="Pfam" id="PF00501"/>
    </source>
</evidence>
<name>D8WWD4_9FIRM</name>
<organism evidence="3">
    <name type="scientific">Clostridia bacterium enrichment culture clone BF</name>
    <dbReference type="NCBI Taxonomy" id="857391"/>
    <lineage>
        <taxon>Bacteria</taxon>
        <taxon>Bacillati</taxon>
        <taxon>Bacillota</taxon>
        <taxon>Clostridia</taxon>
        <taxon>environmental samples</taxon>
    </lineage>
</organism>
<dbReference type="InterPro" id="IPR011957">
    <property type="entry name" value="Benz_CoA_lig"/>
</dbReference>
<dbReference type="GO" id="GO:0016878">
    <property type="term" value="F:acid-thiol ligase activity"/>
    <property type="evidence" value="ECO:0007669"/>
    <property type="project" value="TreeGrafter"/>
</dbReference>
<dbReference type="InterPro" id="IPR042099">
    <property type="entry name" value="ANL_N_sf"/>
</dbReference>
<dbReference type="GO" id="GO:0016405">
    <property type="term" value="F:CoA-ligase activity"/>
    <property type="evidence" value="ECO:0007669"/>
    <property type="project" value="InterPro"/>
</dbReference>
<dbReference type="Gene3D" id="3.40.50.12780">
    <property type="entry name" value="N-terminal domain of ligase-like"/>
    <property type="match status" value="1"/>
</dbReference>
<dbReference type="InterPro" id="IPR000873">
    <property type="entry name" value="AMP-dep_synth/lig_dom"/>
</dbReference>
<evidence type="ECO:0000313" key="3">
    <source>
        <dbReference type="EMBL" id="ADJ93888.1"/>
    </source>
</evidence>
<sequence>MFGHRKPLPSVVVFDLSSGKKGSWAKKLRLGQLLALVLQVNSSYLTKKEVKITMEQVKTSGTDSYNAVSLFVDCHEQEGRGDNIAIYYEDKKITYREVREKVNQTGNALKDLGLGLEDRILLLLVDCPEFVYSFFGAMKIGAVPIPTNTMLKPADYQYLLNDSRAKIAVVSEELLEGILEVRGNLKYLRHIIVVGKPQDNCLNFADIIDGKSSQLETAETSKDDPAFWLYSSGTTGFPKGTVHLHHDMAYCAEYYAKRILGINENDRTFSVARLFFAYGLGNGLYFSFYVGASTILSPNRPTPEHVYEVIDQYKPTLFFGVPTSYTALLQVEGAKEKYDLSSIRHCVSAGEALPRVIFDRWREVYNMEILDGIGSTEILHIYISNMPGQVKGGSTGKIVPGYEAKIVDANGNIQPVNEVGTLQIRGDSTAAYYWNKHEKPRNLLRVIGSIPVINITRTKKAIIGT</sequence>
<reference evidence="3" key="1">
    <citation type="journal article" date="2010" name="Environ. Microbiol.">
        <title>Identification of enzymes involved in anaerobic benzene degradation by a strictly anaerobic iron-reducing enrichment culture.</title>
        <authorList>
            <person name="Abu Laban N."/>
            <person name="Selesi D."/>
            <person name="Rattei T."/>
            <person name="Tischler P."/>
            <person name="Meckenstock R.U."/>
        </authorList>
    </citation>
    <scope>NUCLEOTIDE SEQUENCE</scope>
</reference>
<dbReference type="AlphaFoldDB" id="D8WWD4"/>
<keyword evidence="1 3" id="KW-0436">Ligase</keyword>
<dbReference type="PANTHER" id="PTHR43352">
    <property type="entry name" value="ACETYL-COA SYNTHETASE"/>
    <property type="match status" value="1"/>
</dbReference>
<protein>
    <submittedName>
        <fullName evidence="3">Putative benzoate-CoA ligase BzlA</fullName>
    </submittedName>
</protein>
<evidence type="ECO:0000256" key="1">
    <source>
        <dbReference type="ARBA" id="ARBA00022598"/>
    </source>
</evidence>
<dbReference type="EMBL" id="GU357878">
    <property type="protein sequence ID" value="ADJ93888.1"/>
    <property type="molecule type" value="Genomic_DNA"/>
</dbReference>
<dbReference type="SUPFAM" id="SSF56801">
    <property type="entry name" value="Acetyl-CoA synthetase-like"/>
    <property type="match status" value="1"/>
</dbReference>
<accession>D8WWD4</accession>
<proteinExistence type="predicted"/>
<dbReference type="GO" id="GO:0044550">
    <property type="term" value="P:secondary metabolite biosynthetic process"/>
    <property type="evidence" value="ECO:0007669"/>
    <property type="project" value="TreeGrafter"/>
</dbReference>
<dbReference type="NCBIfam" id="TIGR02262">
    <property type="entry name" value="benz_CoA_lig"/>
    <property type="match status" value="1"/>
</dbReference>
<dbReference type="Pfam" id="PF00501">
    <property type="entry name" value="AMP-binding"/>
    <property type="match status" value="1"/>
</dbReference>
<dbReference type="GO" id="GO:0005524">
    <property type="term" value="F:ATP binding"/>
    <property type="evidence" value="ECO:0007669"/>
    <property type="project" value="InterPro"/>
</dbReference>